<proteinExistence type="predicted"/>
<dbReference type="EMBL" id="JABSNM010000004">
    <property type="protein sequence ID" value="NRT55402.1"/>
    <property type="molecule type" value="Genomic_DNA"/>
</dbReference>
<organism evidence="1 2">
    <name type="scientific">Sphaerotilus uruguayifluvii</name>
    <dbReference type="NCBI Taxonomy" id="2735897"/>
    <lineage>
        <taxon>Bacteria</taxon>
        <taxon>Pseudomonadati</taxon>
        <taxon>Pseudomonadota</taxon>
        <taxon>Betaproteobacteria</taxon>
        <taxon>Burkholderiales</taxon>
        <taxon>Sphaerotilaceae</taxon>
        <taxon>Sphaerotilus</taxon>
    </lineage>
</organism>
<dbReference type="Proteomes" id="UP001516061">
    <property type="component" value="Unassembled WGS sequence"/>
</dbReference>
<keyword evidence="2" id="KW-1185">Reference proteome</keyword>
<dbReference type="PROSITE" id="PS51257">
    <property type="entry name" value="PROKAR_LIPOPROTEIN"/>
    <property type="match status" value="1"/>
</dbReference>
<reference evidence="1 2" key="1">
    <citation type="submission" date="2020-05" db="EMBL/GenBank/DDBJ databases">
        <title>Genomic Encyclopedia of Type Strains, Phase IV (KMG-V): Genome sequencing to study the core and pangenomes of soil and plant-associated prokaryotes.</title>
        <authorList>
            <person name="Whitman W."/>
        </authorList>
    </citation>
    <scope>NUCLEOTIDE SEQUENCE [LARGE SCALE GENOMIC DNA]</scope>
    <source>
        <strain evidence="1 2">C29</strain>
    </source>
</reference>
<sequence>MFPRISDSIRPVLWGGAALLGLGLAACGGGEGSDATSATLAAATPSAQAQRAIRDVGSLQPYLGIGINQLSYYDGSHAMADVVRHSQFRSNSWGDASVDVNGAPTSDFLMIFSSLRMAAGTYALSFRGQAEVGAAGIPEDGSGDRPYIRNQKYDSATNLTTAELVIPTIIRDNAWLAFSGTRRSAGAALDTGVTEVHLWRPGYPTDGSVQFTSEFVAAMQKFHVIRGMDFVAANSNPSVKWSDRTTMRHIGMVGSTGQPWELLVALANATGRDLWINVPVKANDDYLQKLAQLLRYGSDGVNPYTSAQASPVHPPLAPGLRVYVEYGNELWNSGPGFWGFGWALDLARAVAGDTTHPIAYDGSLASDPYLALRRWIAFRSAAISLTFRRVFGDSAMMTTVRPVLASQVGDANVFFSEALRWADGFYGQVRTTPPINRTARAISDLWWGGGGAAYYDSDTPPTDTNEATMSAYFAGLPSAQFGRDTATDAIWSRGYGLKSVAYEGGPGPGGTPTGAGVAPPQLAALYNADPRMTERMIAAHRVYEANGGQMLNYYVYSSSPPWDFVNDLTPGVVSSTSSPKLSAIDTLRVGERGPVTLGTAVPGTVWLQDPAASIRTYGGGAWSYGGQAIRFNIGTRGKAFAESALIPIRSDLGGTYSFSINTIDAPSGGQMELLVNGQSVGIWKLVASTSGQPQASVSLKATLPSGLSVVRIRPLNNAIWVRDLVVK</sequence>
<name>A0ABX2G298_9BURK</name>
<evidence type="ECO:0000313" key="1">
    <source>
        <dbReference type="EMBL" id="NRT55402.1"/>
    </source>
</evidence>
<gene>
    <name evidence="1" type="ORF">HNQ01_001114</name>
</gene>
<comment type="caution">
    <text evidence="1">The sequence shown here is derived from an EMBL/GenBank/DDBJ whole genome shotgun (WGS) entry which is preliminary data.</text>
</comment>
<protein>
    <submittedName>
        <fullName evidence="1">Uncharacterized protein</fullName>
    </submittedName>
</protein>
<accession>A0ABX2G298</accession>
<evidence type="ECO:0000313" key="2">
    <source>
        <dbReference type="Proteomes" id="UP001516061"/>
    </source>
</evidence>
<dbReference type="RefSeq" id="WP_173804386.1">
    <property type="nucleotide sequence ID" value="NZ_JABSNM010000004.1"/>
</dbReference>